<sequence>MKLIFLNYRAVVLLIHSIILLSICLPLQANQSIAFFYGRPVPVNLLSHYKQVVVEPENMDNLDDLHAKGTNVFAYISIGEIHLTRSWYSEIPKSWILGSNEKWGSRIIDLTQQGWHDYLINKYLSKLWKEGYRGFFLDTMDSYQSAVHDADGRLLQEKALASLISRIHQHFPGVKLIFNRGFEVLPEVGQYAVALAAESLFEGWDPAKQDYTEVKEADRHWLLEKLRQTRDQYGLQIIVIDYVDPKQRELARKTAKRISDLGFTPWVATPRLDILGVGLSEIFPRRILALYDGQEHPDGLQRTDVHKLLAMPLEYMGYTVDYLDVNSGLPTQSLIGQYAGIVTWFNNDTLRGPINYRDWLLSQIDSGIKVAILGNLGFKANNTFLQHLQVKLSQSAIKEPLKIERNDQIIGYEVKPQPKTRGFTTWQASGNIDTHLSLIDQNKQSWVAVFTGQWGGVAFHPYVIETGYEGRQRWIIDPFKFLTKALDLPEIPVPDVTTENGRRLLLVQIDGDGSSNKAEIPGTPLTIKVIQDYFLKKYKLPSTVSIIEGEASNGNSTDRLTEIEKVARNIFDLNNVEIASHSYSHPSTWFPKNNIDARGDDFNFSIPDYKFSLEREIAGSVNYINKKLAPEKKQVRVFFWTGDALADKEALTLTHSLGLENMNGGGATISKDEKTMTRVPPLGYAIGDQFQVYAPIASEHVFTNSWQGPFYGFNRVIETMQLTDSPLRLKPLHIHYHFYSGSKIASINALQSVYDWSIKQEPRAIWVSEYAQKVNEFRSITLSRRIDGTWDIRGLNKLRTLRLPVSLGWPDLENSEGIIGVRDIKQGRYVHLLPNHGQALLNTTSELPSSTYLLHSNGEVGKWQKTAEGANLHVHAHMPLELVIASSKRKCYINWRDGKLDGQQQNRSWKFVFPITKLENASLVCH</sequence>
<dbReference type="EMBL" id="FNNH01000024">
    <property type="protein sequence ID" value="SDW71955.1"/>
    <property type="molecule type" value="Genomic_DNA"/>
</dbReference>
<dbReference type="PANTHER" id="PTHR35882">
    <property type="entry name" value="PELA"/>
    <property type="match status" value="1"/>
</dbReference>
<dbReference type="InterPro" id="IPR004352">
    <property type="entry name" value="GH114_TIM-barrel"/>
</dbReference>
<dbReference type="InterPro" id="IPR016925">
    <property type="entry name" value="UCP029570"/>
</dbReference>
<feature type="domain" description="Glycoside-hydrolase family GH114 TIM-barrel" evidence="1">
    <location>
        <begin position="55"/>
        <end position="272"/>
    </location>
</feature>
<evidence type="ECO:0000313" key="2">
    <source>
        <dbReference type="EMBL" id="SDW71955.1"/>
    </source>
</evidence>
<protein>
    <submittedName>
        <fullName evidence="2">Extracellular protein</fullName>
    </submittedName>
</protein>
<dbReference type="Proteomes" id="UP000183454">
    <property type="component" value="Unassembled WGS sequence"/>
</dbReference>
<dbReference type="PRINTS" id="PR01545">
    <property type="entry name" value="THEMAYE10DUF"/>
</dbReference>
<dbReference type="Pfam" id="PF03537">
    <property type="entry name" value="Glyco_hydro_114"/>
    <property type="match status" value="1"/>
</dbReference>
<dbReference type="InterPro" id="IPR013785">
    <property type="entry name" value="Aldolase_TIM"/>
</dbReference>
<proteinExistence type="predicted"/>
<dbReference type="RefSeq" id="WP_074667229.1">
    <property type="nucleotide sequence ID" value="NZ_FNNH01000024.1"/>
</dbReference>
<dbReference type="CDD" id="cd10922">
    <property type="entry name" value="CE4_PelA_like_C"/>
    <property type="match status" value="1"/>
</dbReference>
<name>A0A1H2VUD2_9PROT</name>
<dbReference type="AlphaFoldDB" id="A0A1H2VUD2"/>
<organism evidence="2 3">
    <name type="scientific">Nitrosomonas communis</name>
    <dbReference type="NCBI Taxonomy" id="44574"/>
    <lineage>
        <taxon>Bacteria</taxon>
        <taxon>Pseudomonadati</taxon>
        <taxon>Pseudomonadota</taxon>
        <taxon>Betaproteobacteria</taxon>
        <taxon>Nitrosomonadales</taxon>
        <taxon>Nitrosomonadaceae</taxon>
        <taxon>Nitrosomonas</taxon>
    </lineage>
</organism>
<evidence type="ECO:0000313" key="3">
    <source>
        <dbReference type="Proteomes" id="UP000183454"/>
    </source>
</evidence>
<dbReference type="Gene3D" id="3.20.20.370">
    <property type="entry name" value="Glycoside hydrolase/deacetylase"/>
    <property type="match status" value="1"/>
</dbReference>
<dbReference type="PIRSF" id="PIRSF029570">
    <property type="entry name" value="UCP029570"/>
    <property type="match status" value="1"/>
</dbReference>
<dbReference type="InterPro" id="IPR016062">
    <property type="entry name" value="TM1410-rel"/>
</dbReference>
<gene>
    <name evidence="2" type="ORF">SAMN05421882_102411</name>
</gene>
<dbReference type="PANTHER" id="PTHR35882:SF2">
    <property type="entry name" value="PELA"/>
    <property type="match status" value="1"/>
</dbReference>
<dbReference type="InterPro" id="IPR017853">
    <property type="entry name" value="GH"/>
</dbReference>
<accession>A0A1H2VUD2</accession>
<dbReference type="Gene3D" id="3.20.20.70">
    <property type="entry name" value="Aldolase class I"/>
    <property type="match status" value="1"/>
</dbReference>
<evidence type="ECO:0000259" key="1">
    <source>
        <dbReference type="Pfam" id="PF03537"/>
    </source>
</evidence>
<dbReference type="SUPFAM" id="SSF51445">
    <property type="entry name" value="(Trans)glycosidases"/>
    <property type="match status" value="1"/>
</dbReference>
<reference evidence="2 3" key="1">
    <citation type="submission" date="2016-10" db="EMBL/GenBank/DDBJ databases">
        <authorList>
            <person name="de Groot N.N."/>
        </authorList>
    </citation>
    <scope>NUCLEOTIDE SEQUENCE [LARGE SCALE GENOMIC DNA]</scope>
    <source>
        <strain evidence="2 3">Nm110</strain>
    </source>
</reference>